<dbReference type="Pfam" id="PF01182">
    <property type="entry name" value="Glucosamine_iso"/>
    <property type="match status" value="1"/>
</dbReference>
<keyword evidence="1" id="KW-0378">Hydrolase</keyword>
<dbReference type="GO" id="GO:0006043">
    <property type="term" value="P:glucosamine catabolic process"/>
    <property type="evidence" value="ECO:0007669"/>
    <property type="project" value="TreeGrafter"/>
</dbReference>
<dbReference type="Gene3D" id="3.40.50.1360">
    <property type="match status" value="1"/>
</dbReference>
<dbReference type="AlphaFoldDB" id="A0A1M7P665"/>
<dbReference type="STRING" id="551987.SAMN05192549_104447"/>
<gene>
    <name evidence="3" type="ORF">SAMN05192549_104447</name>
</gene>
<dbReference type="GO" id="GO:0019262">
    <property type="term" value="P:N-acetylneuraminate catabolic process"/>
    <property type="evidence" value="ECO:0007669"/>
    <property type="project" value="TreeGrafter"/>
</dbReference>
<dbReference type="InterPro" id="IPR004547">
    <property type="entry name" value="Glucosamine6P_isomerase"/>
</dbReference>
<keyword evidence="4" id="KW-1185">Reference proteome</keyword>
<dbReference type="EMBL" id="FRCX01000004">
    <property type="protein sequence ID" value="SHN12131.1"/>
    <property type="molecule type" value="Genomic_DNA"/>
</dbReference>
<proteinExistence type="predicted"/>
<dbReference type="InterPro" id="IPR037171">
    <property type="entry name" value="NagB/RpiA_transferase-like"/>
</dbReference>
<dbReference type="Proteomes" id="UP000184339">
    <property type="component" value="Unassembled WGS sequence"/>
</dbReference>
<evidence type="ECO:0000259" key="2">
    <source>
        <dbReference type="Pfam" id="PF01182"/>
    </source>
</evidence>
<dbReference type="GO" id="GO:0005975">
    <property type="term" value="P:carbohydrate metabolic process"/>
    <property type="evidence" value="ECO:0007669"/>
    <property type="project" value="InterPro"/>
</dbReference>
<protein>
    <submittedName>
        <fullName evidence="3">Glucosamine-6-phosphate deaminase</fullName>
    </submittedName>
</protein>
<evidence type="ECO:0000313" key="3">
    <source>
        <dbReference type="EMBL" id="SHN12131.1"/>
    </source>
</evidence>
<evidence type="ECO:0000256" key="1">
    <source>
        <dbReference type="ARBA" id="ARBA00022801"/>
    </source>
</evidence>
<reference evidence="4" key="1">
    <citation type="submission" date="2016-11" db="EMBL/GenBank/DDBJ databases">
        <authorList>
            <person name="Varghese N."/>
            <person name="Submissions S."/>
        </authorList>
    </citation>
    <scope>NUCLEOTIDE SEQUENCE [LARGE SCALE GENOMIC DNA]</scope>
    <source>
        <strain evidence="4">Sac-22</strain>
    </source>
</reference>
<dbReference type="InterPro" id="IPR006148">
    <property type="entry name" value="Glc/Gal-6P_isomerase"/>
</dbReference>
<evidence type="ECO:0000313" key="4">
    <source>
        <dbReference type="Proteomes" id="UP000184339"/>
    </source>
</evidence>
<dbReference type="SUPFAM" id="SSF100950">
    <property type="entry name" value="NagB/RpiA/CoA transferase-like"/>
    <property type="match status" value="1"/>
</dbReference>
<name>A0A1M7P665_9BURK</name>
<sequence>MHAAQTFPHVAALKPWFHSGQHTLQIFDTEEVARTVAARLVSELADVLRQKPYAVLTPSVGRTMVGIFDVLRDQHRNSIDWQRVICVQMDEYAHMPSSDPDSFALTLRRDLVEPLGIGRFIHFYDDEGAAIVSPKQYEEDLYKLGGIDCALHGVGRNSHIGFNEPRQRTRLTGGIVRLSQATRIANGVPYRHGVSLGLGVLRAAQSSILVLLGEHKRDASYQLLFGSSGPHVPVTQLRHCPRVSICLDHAAVPDSLSNHDFRATPRLRMEMPAAIA</sequence>
<dbReference type="GO" id="GO:0006046">
    <property type="term" value="P:N-acetylglucosamine catabolic process"/>
    <property type="evidence" value="ECO:0007669"/>
    <property type="project" value="TreeGrafter"/>
</dbReference>
<dbReference type="PANTHER" id="PTHR11280:SF5">
    <property type="entry name" value="GLUCOSAMINE-6-PHOSPHATE ISOMERASE"/>
    <property type="match status" value="1"/>
</dbReference>
<feature type="domain" description="Glucosamine/galactosamine-6-phosphate isomerase" evidence="2">
    <location>
        <begin position="28"/>
        <end position="238"/>
    </location>
</feature>
<dbReference type="GO" id="GO:0042802">
    <property type="term" value="F:identical protein binding"/>
    <property type="evidence" value="ECO:0007669"/>
    <property type="project" value="TreeGrafter"/>
</dbReference>
<dbReference type="RefSeq" id="WP_072784433.1">
    <property type="nucleotide sequence ID" value="NZ_FRCX01000004.1"/>
</dbReference>
<dbReference type="PANTHER" id="PTHR11280">
    <property type="entry name" value="GLUCOSAMINE-6-PHOSPHATE ISOMERASE"/>
    <property type="match status" value="1"/>
</dbReference>
<dbReference type="GO" id="GO:0004342">
    <property type="term" value="F:glucosamine-6-phosphate deaminase activity"/>
    <property type="evidence" value="ECO:0007669"/>
    <property type="project" value="InterPro"/>
</dbReference>
<accession>A0A1M7P665</accession>
<organism evidence="3 4">
    <name type="scientific">Duganella sacchari</name>
    <dbReference type="NCBI Taxonomy" id="551987"/>
    <lineage>
        <taxon>Bacteria</taxon>
        <taxon>Pseudomonadati</taxon>
        <taxon>Pseudomonadota</taxon>
        <taxon>Betaproteobacteria</taxon>
        <taxon>Burkholderiales</taxon>
        <taxon>Oxalobacteraceae</taxon>
        <taxon>Telluria group</taxon>
        <taxon>Duganella</taxon>
    </lineage>
</organism>
<dbReference type="GO" id="GO:0005737">
    <property type="term" value="C:cytoplasm"/>
    <property type="evidence" value="ECO:0007669"/>
    <property type="project" value="TreeGrafter"/>
</dbReference>